<feature type="compositionally biased region" description="Basic and acidic residues" evidence="1">
    <location>
        <begin position="119"/>
        <end position="129"/>
    </location>
</feature>
<gene>
    <name evidence="3" type="ORF">ElyMa_000220300</name>
</gene>
<evidence type="ECO:0000256" key="2">
    <source>
        <dbReference type="SAM" id="SignalP"/>
    </source>
</evidence>
<feature type="chain" id="PRO_5043842453" evidence="2">
    <location>
        <begin position="29"/>
        <end position="152"/>
    </location>
</feature>
<reference evidence="3 4" key="1">
    <citation type="journal article" date="2021" name="Elife">
        <title>Chloroplast acquisition without the gene transfer in kleptoplastic sea slugs, Plakobranchus ocellatus.</title>
        <authorList>
            <person name="Maeda T."/>
            <person name="Takahashi S."/>
            <person name="Yoshida T."/>
            <person name="Shimamura S."/>
            <person name="Takaki Y."/>
            <person name="Nagai Y."/>
            <person name="Toyoda A."/>
            <person name="Suzuki Y."/>
            <person name="Arimoto A."/>
            <person name="Ishii H."/>
            <person name="Satoh N."/>
            <person name="Nishiyama T."/>
            <person name="Hasebe M."/>
            <person name="Maruyama T."/>
            <person name="Minagawa J."/>
            <person name="Obokata J."/>
            <person name="Shigenobu S."/>
        </authorList>
    </citation>
    <scope>NUCLEOTIDE SEQUENCE [LARGE SCALE GENOMIC DNA]</scope>
</reference>
<feature type="signal peptide" evidence="2">
    <location>
        <begin position="1"/>
        <end position="28"/>
    </location>
</feature>
<feature type="region of interest" description="Disordered" evidence="1">
    <location>
        <begin position="119"/>
        <end position="152"/>
    </location>
</feature>
<evidence type="ECO:0000256" key="1">
    <source>
        <dbReference type="SAM" id="MobiDB-lite"/>
    </source>
</evidence>
<dbReference type="EMBL" id="BMAT01000427">
    <property type="protein sequence ID" value="GFR66126.1"/>
    <property type="molecule type" value="Genomic_DNA"/>
</dbReference>
<proteinExistence type="predicted"/>
<keyword evidence="2" id="KW-0732">Signal</keyword>
<dbReference type="Proteomes" id="UP000762676">
    <property type="component" value="Unassembled WGS sequence"/>
</dbReference>
<organism evidence="3 4">
    <name type="scientific">Elysia marginata</name>
    <dbReference type="NCBI Taxonomy" id="1093978"/>
    <lineage>
        <taxon>Eukaryota</taxon>
        <taxon>Metazoa</taxon>
        <taxon>Spiralia</taxon>
        <taxon>Lophotrochozoa</taxon>
        <taxon>Mollusca</taxon>
        <taxon>Gastropoda</taxon>
        <taxon>Heterobranchia</taxon>
        <taxon>Euthyneura</taxon>
        <taxon>Panpulmonata</taxon>
        <taxon>Sacoglossa</taxon>
        <taxon>Placobranchoidea</taxon>
        <taxon>Plakobranchidae</taxon>
        <taxon>Elysia</taxon>
    </lineage>
</organism>
<name>A0AAV4F103_9GAST</name>
<keyword evidence="4" id="KW-1185">Reference proteome</keyword>
<accession>A0AAV4F103</accession>
<comment type="caution">
    <text evidence="3">The sequence shown here is derived from an EMBL/GenBank/DDBJ whole genome shotgun (WGS) entry which is preliminary data.</text>
</comment>
<sequence>MTNSSLANISSLSLQVLLLLNMTNMTHGQAYQERIKTTRMRLTGNCSSHLVRLDHYDKVELTSNIYPLANELVPANTMCTAHFMTGNPNQGVCISSNDLYFWRADPGIQIRVYTSKFGPERGQKDDKQLKLGSNPNCLRTPERCPASTQPDH</sequence>
<evidence type="ECO:0000313" key="3">
    <source>
        <dbReference type="EMBL" id="GFR66126.1"/>
    </source>
</evidence>
<dbReference type="AlphaFoldDB" id="A0AAV4F103"/>
<evidence type="ECO:0000313" key="4">
    <source>
        <dbReference type="Proteomes" id="UP000762676"/>
    </source>
</evidence>
<protein>
    <submittedName>
        <fullName evidence="3">Uncharacterized protein</fullName>
    </submittedName>
</protein>